<organism evidence="9">
    <name type="scientific">Paenibacillus sp. BIHB 4019</name>
    <dbReference type="NCBI Taxonomy" id="1870819"/>
    <lineage>
        <taxon>Bacteria</taxon>
        <taxon>Bacillati</taxon>
        <taxon>Bacillota</taxon>
        <taxon>Bacilli</taxon>
        <taxon>Bacillales</taxon>
        <taxon>Paenibacillaceae</taxon>
        <taxon>Paenibacillus</taxon>
    </lineage>
</organism>
<sequence length="281" mass="32242">MQDWLEITLRTLSSVVILFVMTKLLGKRQISQLSLFEYITGITMGNIASYISLDLDNEWYLGILALLVWVIVSVGFEFATMKSKTLRNFIDGQGTVLIRRGKLLRKNLQKERMTLDEFLEQLRKKDVYRMADVEFAIMEQSGEINVLLKKEQQPLTADIIGLQVEPEAEATTIIMDGKVLKETLRESGLDDNWLNKKLRDQRIEVKDIFLGQVDDQGELMIQTGTKSIEPAKPTNPKSQLLTIMKQFEVQLQLQEQLSLNEKDKSDYQSAVNKLQALIDKK</sequence>
<keyword evidence="6 7" id="KW-0472">Membrane</keyword>
<dbReference type="InterPro" id="IPR023090">
    <property type="entry name" value="UPF0702_alpha/beta_dom_sf"/>
</dbReference>
<keyword evidence="5 7" id="KW-1133">Transmembrane helix</keyword>
<name>A0A1B2DCR9_9BACL</name>
<evidence type="ECO:0000256" key="1">
    <source>
        <dbReference type="ARBA" id="ARBA00004651"/>
    </source>
</evidence>
<evidence type="ECO:0000256" key="6">
    <source>
        <dbReference type="ARBA" id="ARBA00023136"/>
    </source>
</evidence>
<reference evidence="9" key="1">
    <citation type="submission" date="2016-08" db="EMBL/GenBank/DDBJ databases">
        <title>Complete Genome Seqeunce of Paenibacillus sp. BIHB 4019 from tea rhizoplane.</title>
        <authorList>
            <person name="Thakur R."/>
            <person name="Swarnkar M.K."/>
            <person name="Gulati A."/>
        </authorList>
    </citation>
    <scope>NUCLEOTIDE SEQUENCE [LARGE SCALE GENOMIC DNA]</scope>
    <source>
        <strain evidence="9">BIHB4019</strain>
    </source>
</reference>
<gene>
    <name evidence="9" type="ORF">BBD42_02810</name>
</gene>
<dbReference type="PANTHER" id="PTHR34582:SF7">
    <property type="entry name" value="UPF0702 TRANSMEMBRANE PROTEIN YDFS"/>
    <property type="match status" value="1"/>
</dbReference>
<feature type="transmembrane region" description="Helical" evidence="7">
    <location>
        <begin position="59"/>
        <end position="79"/>
    </location>
</feature>
<dbReference type="GO" id="GO:0005886">
    <property type="term" value="C:plasma membrane"/>
    <property type="evidence" value="ECO:0007669"/>
    <property type="project" value="UniProtKB-SubCell"/>
</dbReference>
<evidence type="ECO:0000256" key="2">
    <source>
        <dbReference type="ARBA" id="ARBA00006448"/>
    </source>
</evidence>
<dbReference type="InterPro" id="IPR007353">
    <property type="entry name" value="DUF421"/>
</dbReference>
<dbReference type="RefSeq" id="WP_099516913.1">
    <property type="nucleotide sequence ID" value="NZ_CP016808.1"/>
</dbReference>
<feature type="domain" description="YetF C-terminal" evidence="8">
    <location>
        <begin position="81"/>
        <end position="214"/>
    </location>
</feature>
<proteinExistence type="inferred from homology"/>
<dbReference type="PANTHER" id="PTHR34582">
    <property type="entry name" value="UPF0702 TRANSMEMBRANE PROTEIN YCAP"/>
    <property type="match status" value="1"/>
</dbReference>
<dbReference type="Pfam" id="PF04239">
    <property type="entry name" value="DUF421"/>
    <property type="match status" value="1"/>
</dbReference>
<feature type="transmembrane region" description="Helical" evidence="7">
    <location>
        <begin position="33"/>
        <end position="53"/>
    </location>
</feature>
<protein>
    <recommendedName>
        <fullName evidence="8">YetF C-terminal domain-containing protein</fullName>
    </recommendedName>
</protein>
<comment type="similarity">
    <text evidence="2">Belongs to the UPF0702 family.</text>
</comment>
<evidence type="ECO:0000256" key="5">
    <source>
        <dbReference type="ARBA" id="ARBA00022989"/>
    </source>
</evidence>
<dbReference type="AlphaFoldDB" id="A0A1B2DCR9"/>
<keyword evidence="3" id="KW-1003">Cell membrane</keyword>
<evidence type="ECO:0000259" key="8">
    <source>
        <dbReference type="Pfam" id="PF04239"/>
    </source>
</evidence>
<evidence type="ECO:0000313" key="9">
    <source>
        <dbReference type="EMBL" id="ANY65514.1"/>
    </source>
</evidence>
<comment type="subcellular location">
    <subcellularLocation>
        <location evidence="1">Cell membrane</location>
        <topology evidence="1">Multi-pass membrane protein</topology>
    </subcellularLocation>
</comment>
<feature type="transmembrane region" description="Helical" evidence="7">
    <location>
        <begin position="7"/>
        <end position="26"/>
    </location>
</feature>
<dbReference type="Gene3D" id="3.30.240.20">
    <property type="entry name" value="bsu07140 like domains"/>
    <property type="match status" value="2"/>
</dbReference>
<evidence type="ECO:0000256" key="4">
    <source>
        <dbReference type="ARBA" id="ARBA00022692"/>
    </source>
</evidence>
<evidence type="ECO:0000256" key="3">
    <source>
        <dbReference type="ARBA" id="ARBA00022475"/>
    </source>
</evidence>
<evidence type="ECO:0000256" key="7">
    <source>
        <dbReference type="SAM" id="Phobius"/>
    </source>
</evidence>
<dbReference type="EMBL" id="CP016808">
    <property type="protein sequence ID" value="ANY65514.1"/>
    <property type="molecule type" value="Genomic_DNA"/>
</dbReference>
<accession>A0A1B2DCR9</accession>
<keyword evidence="4 7" id="KW-0812">Transmembrane</keyword>